<dbReference type="InterPro" id="IPR044299">
    <property type="entry name" value="GIS3/ZFP5/ZFP6"/>
</dbReference>
<evidence type="ECO:0000256" key="2">
    <source>
        <dbReference type="SAM" id="MobiDB-lite"/>
    </source>
</evidence>
<dbReference type="PANTHER" id="PTHR46353">
    <property type="entry name" value="ZINC FINGER PROTEIN 5"/>
    <property type="match status" value="1"/>
</dbReference>
<dbReference type="PROSITE" id="PS00028">
    <property type="entry name" value="ZINC_FINGER_C2H2_1"/>
    <property type="match status" value="1"/>
</dbReference>
<dbReference type="SUPFAM" id="SSF57667">
    <property type="entry name" value="beta-beta-alpha zinc fingers"/>
    <property type="match status" value="1"/>
</dbReference>
<dbReference type="GO" id="GO:0010090">
    <property type="term" value="P:trichome morphogenesis"/>
    <property type="evidence" value="ECO:0007669"/>
    <property type="project" value="InterPro"/>
</dbReference>
<dbReference type="PROSITE" id="PS50157">
    <property type="entry name" value="ZINC_FINGER_C2H2_2"/>
    <property type="match status" value="1"/>
</dbReference>
<evidence type="ECO:0000313" key="5">
    <source>
        <dbReference type="Proteomes" id="UP000188268"/>
    </source>
</evidence>
<feature type="domain" description="C2H2-type" evidence="3">
    <location>
        <begin position="52"/>
        <end position="79"/>
    </location>
</feature>
<feature type="region of interest" description="Disordered" evidence="2">
    <location>
        <begin position="1"/>
        <end position="24"/>
    </location>
</feature>
<dbReference type="OMA" id="HAVNITA"/>
<sequence>MADMAPDKQSDYNQQKPSSSSLKLFGFSLTDDQEEILEKAADDEDFGESRKFECPFCRRVFANSQALGGHQNAHKRERQRARRAQFQHHHQRYVAATPVLSSHAVRTSIPPTAFPRGFTTTNGSSGKFVAPTTGYCPSRPLLLPSTPSQYAPRIYLAQPLHFATATPVFTEFSGKLPEGPDIGSIDLHLKLSPSG</sequence>
<dbReference type="GO" id="GO:0005634">
    <property type="term" value="C:nucleus"/>
    <property type="evidence" value="ECO:0007669"/>
    <property type="project" value="TreeGrafter"/>
</dbReference>
<dbReference type="OrthoDB" id="772256at2759"/>
<keyword evidence="1" id="KW-0862">Zinc</keyword>
<dbReference type="Gramene" id="OMO63935">
    <property type="protein sequence ID" value="OMO63935"/>
    <property type="gene ID" value="CCACVL1_22164"/>
</dbReference>
<evidence type="ECO:0000313" key="4">
    <source>
        <dbReference type="EMBL" id="OMO63935.1"/>
    </source>
</evidence>
<dbReference type="GO" id="GO:0000976">
    <property type="term" value="F:transcription cis-regulatory region binding"/>
    <property type="evidence" value="ECO:0007669"/>
    <property type="project" value="TreeGrafter"/>
</dbReference>
<comment type="caution">
    <text evidence="4">The sequence shown here is derived from an EMBL/GenBank/DDBJ whole genome shotgun (WGS) entry which is preliminary data.</text>
</comment>
<accession>A0A1R3H0Q4</accession>
<feature type="compositionally biased region" description="Basic and acidic residues" evidence="2">
    <location>
        <begin position="1"/>
        <end position="10"/>
    </location>
</feature>
<dbReference type="EMBL" id="AWWV01012857">
    <property type="protein sequence ID" value="OMO63935.1"/>
    <property type="molecule type" value="Genomic_DNA"/>
</dbReference>
<dbReference type="GO" id="GO:0009740">
    <property type="term" value="P:gibberellic acid mediated signaling pathway"/>
    <property type="evidence" value="ECO:0007669"/>
    <property type="project" value="TreeGrafter"/>
</dbReference>
<dbReference type="PANTHER" id="PTHR46353:SF11">
    <property type="entry name" value="C2H2-TYPE DOMAIN-CONTAINING PROTEIN"/>
    <property type="match status" value="1"/>
</dbReference>
<reference evidence="4 5" key="1">
    <citation type="submission" date="2013-09" db="EMBL/GenBank/DDBJ databases">
        <title>Corchorus capsularis genome sequencing.</title>
        <authorList>
            <person name="Alam M."/>
            <person name="Haque M.S."/>
            <person name="Islam M.S."/>
            <person name="Emdad E.M."/>
            <person name="Islam M.M."/>
            <person name="Ahmed B."/>
            <person name="Halim A."/>
            <person name="Hossen Q.M.M."/>
            <person name="Hossain M.Z."/>
            <person name="Ahmed R."/>
            <person name="Khan M.M."/>
            <person name="Islam R."/>
            <person name="Rashid M.M."/>
            <person name="Khan S.A."/>
            <person name="Rahman M.S."/>
            <person name="Alam M."/>
        </authorList>
    </citation>
    <scope>NUCLEOTIDE SEQUENCE [LARGE SCALE GENOMIC DNA]</scope>
    <source>
        <strain evidence="5">cv. CVL-1</strain>
        <tissue evidence="4">Whole seedling</tissue>
    </source>
</reference>
<keyword evidence="1" id="KW-0863">Zinc-finger</keyword>
<dbReference type="Proteomes" id="UP000188268">
    <property type="component" value="Unassembled WGS sequence"/>
</dbReference>
<dbReference type="Gene3D" id="3.30.160.60">
    <property type="entry name" value="Classic Zinc Finger"/>
    <property type="match status" value="1"/>
</dbReference>
<protein>
    <recommendedName>
        <fullName evidence="3">C2H2-type domain-containing protein</fullName>
    </recommendedName>
</protein>
<dbReference type="InterPro" id="IPR013087">
    <property type="entry name" value="Znf_C2H2_type"/>
</dbReference>
<dbReference type="AlphaFoldDB" id="A0A1R3H0Q4"/>
<keyword evidence="5" id="KW-1185">Reference proteome</keyword>
<keyword evidence="1" id="KW-0479">Metal-binding</keyword>
<dbReference type="GO" id="GO:0008270">
    <property type="term" value="F:zinc ion binding"/>
    <property type="evidence" value="ECO:0007669"/>
    <property type="project" value="UniProtKB-KW"/>
</dbReference>
<dbReference type="GO" id="GO:0009736">
    <property type="term" value="P:cytokinin-activated signaling pathway"/>
    <property type="evidence" value="ECO:0007669"/>
    <property type="project" value="TreeGrafter"/>
</dbReference>
<evidence type="ECO:0000259" key="3">
    <source>
        <dbReference type="PROSITE" id="PS50157"/>
    </source>
</evidence>
<dbReference type="STRING" id="210143.A0A1R3H0Q4"/>
<proteinExistence type="predicted"/>
<evidence type="ECO:0000256" key="1">
    <source>
        <dbReference type="PROSITE-ProRule" id="PRU00042"/>
    </source>
</evidence>
<dbReference type="GO" id="GO:0003700">
    <property type="term" value="F:DNA-binding transcription factor activity"/>
    <property type="evidence" value="ECO:0007669"/>
    <property type="project" value="TreeGrafter"/>
</dbReference>
<name>A0A1R3H0Q4_COCAP</name>
<organism evidence="4 5">
    <name type="scientific">Corchorus capsularis</name>
    <name type="common">Jute</name>
    <dbReference type="NCBI Taxonomy" id="210143"/>
    <lineage>
        <taxon>Eukaryota</taxon>
        <taxon>Viridiplantae</taxon>
        <taxon>Streptophyta</taxon>
        <taxon>Embryophyta</taxon>
        <taxon>Tracheophyta</taxon>
        <taxon>Spermatophyta</taxon>
        <taxon>Magnoliopsida</taxon>
        <taxon>eudicotyledons</taxon>
        <taxon>Gunneridae</taxon>
        <taxon>Pentapetalae</taxon>
        <taxon>rosids</taxon>
        <taxon>malvids</taxon>
        <taxon>Malvales</taxon>
        <taxon>Malvaceae</taxon>
        <taxon>Grewioideae</taxon>
        <taxon>Apeibeae</taxon>
        <taxon>Corchorus</taxon>
    </lineage>
</organism>
<gene>
    <name evidence="4" type="ORF">CCACVL1_22164</name>
</gene>
<dbReference type="InterPro" id="IPR036236">
    <property type="entry name" value="Znf_C2H2_sf"/>
</dbReference>